<keyword evidence="5 12" id="KW-0812">Transmembrane</keyword>
<evidence type="ECO:0000256" key="8">
    <source>
        <dbReference type="ARBA" id="ARBA00022833"/>
    </source>
</evidence>
<dbReference type="Pfam" id="PF01435">
    <property type="entry name" value="Peptidase_M48"/>
    <property type="match status" value="1"/>
</dbReference>
<dbReference type="InterPro" id="IPR022919">
    <property type="entry name" value="Pept_M48_protease_HtpX"/>
</dbReference>
<evidence type="ECO:0000313" key="14">
    <source>
        <dbReference type="EMBL" id="KKT67356.1"/>
    </source>
</evidence>
<evidence type="ECO:0000256" key="12">
    <source>
        <dbReference type="HAMAP-Rule" id="MF_00188"/>
    </source>
</evidence>
<dbReference type="InterPro" id="IPR050083">
    <property type="entry name" value="HtpX_protease"/>
</dbReference>
<dbReference type="PANTHER" id="PTHR43221">
    <property type="entry name" value="PROTEASE HTPX"/>
    <property type="match status" value="1"/>
</dbReference>
<sequence length="298" mass="32466">MKNIYEQVDENKFRSGVVIAIFIAFIAAVSYLITYTMGFDSSFVGVALIISGILSFAGFYFSDSIILSISGATPANKRDHFDFYTVTENLVSVARIPMPKLFVIEDTAMNAFATGRDPDHAVVCATTGILGRLTRTELEGVVAHELSHVRNYDTRLMGIVTILVGMVTLLADILLRTRIRGRGRDDEGNLGAILFVVGIIMALLSPIIAQLIQLAISRRREFLADASGAALTKYPEGLASALEKISADKEPLEAANKATAHLYIANPLKNHHDSIGWFSGLFNTHPPVKERIKALRGG</sequence>
<feature type="domain" description="Peptidase M48" evidence="13">
    <location>
        <begin position="86"/>
        <end position="296"/>
    </location>
</feature>
<protein>
    <recommendedName>
        <fullName evidence="12">Protease HtpX homolog</fullName>
        <ecNumber evidence="12">3.4.24.-</ecNumber>
    </recommendedName>
</protein>
<gene>
    <name evidence="12" type="primary">htpX</name>
    <name evidence="14" type="ORF">UW60_C0008G0018</name>
</gene>
<dbReference type="GO" id="GO:0004222">
    <property type="term" value="F:metalloendopeptidase activity"/>
    <property type="evidence" value="ECO:0007669"/>
    <property type="project" value="UniProtKB-UniRule"/>
</dbReference>
<evidence type="ECO:0000256" key="2">
    <source>
        <dbReference type="ARBA" id="ARBA00009779"/>
    </source>
</evidence>
<accession>A0A0G1J6T5</accession>
<comment type="similarity">
    <text evidence="2 12">Belongs to the peptidase M48B family.</text>
</comment>
<comment type="caution">
    <text evidence="14">The sequence shown here is derived from an EMBL/GenBank/DDBJ whole genome shotgun (WGS) entry which is preliminary data.</text>
</comment>
<comment type="subcellular location">
    <subcellularLocation>
        <location evidence="1 12">Cell membrane</location>
        <topology evidence="1 12">Multi-pass membrane protein</topology>
    </subcellularLocation>
</comment>
<keyword evidence="8 12" id="KW-0862">Zinc</keyword>
<feature type="transmembrane region" description="Helical" evidence="12">
    <location>
        <begin position="190"/>
        <end position="212"/>
    </location>
</feature>
<dbReference type="Gene3D" id="3.30.2010.10">
    <property type="entry name" value="Metalloproteases ('zincins'), catalytic domain"/>
    <property type="match status" value="1"/>
</dbReference>
<keyword evidence="3 12" id="KW-1003">Cell membrane</keyword>
<feature type="active site" evidence="12">
    <location>
        <position position="145"/>
    </location>
</feature>
<dbReference type="GO" id="GO:0008270">
    <property type="term" value="F:zinc ion binding"/>
    <property type="evidence" value="ECO:0007669"/>
    <property type="project" value="UniProtKB-UniRule"/>
</dbReference>
<name>A0A0G1J6T5_9BACT</name>
<evidence type="ECO:0000256" key="7">
    <source>
        <dbReference type="ARBA" id="ARBA00022801"/>
    </source>
</evidence>
<dbReference type="InterPro" id="IPR001915">
    <property type="entry name" value="Peptidase_M48"/>
</dbReference>
<keyword evidence="9 12" id="KW-1133">Transmembrane helix</keyword>
<dbReference type="EMBL" id="LCIY01000008">
    <property type="protein sequence ID" value="KKT67356.1"/>
    <property type="molecule type" value="Genomic_DNA"/>
</dbReference>
<keyword evidence="11 12" id="KW-0472">Membrane</keyword>
<comment type="cofactor">
    <cofactor evidence="12">
        <name>Zn(2+)</name>
        <dbReference type="ChEBI" id="CHEBI:29105"/>
    </cofactor>
    <text evidence="12">Binds 1 zinc ion per subunit.</text>
</comment>
<feature type="transmembrane region" description="Helical" evidence="12">
    <location>
        <begin position="43"/>
        <end position="61"/>
    </location>
</feature>
<evidence type="ECO:0000256" key="3">
    <source>
        <dbReference type="ARBA" id="ARBA00022475"/>
    </source>
</evidence>
<dbReference type="AlphaFoldDB" id="A0A0G1J6T5"/>
<feature type="transmembrane region" description="Helical" evidence="12">
    <location>
        <begin position="16"/>
        <end position="37"/>
    </location>
</feature>
<evidence type="ECO:0000256" key="10">
    <source>
        <dbReference type="ARBA" id="ARBA00023049"/>
    </source>
</evidence>
<dbReference type="EC" id="3.4.24.-" evidence="12"/>
<evidence type="ECO:0000259" key="13">
    <source>
        <dbReference type="Pfam" id="PF01435"/>
    </source>
</evidence>
<proteinExistence type="inferred from homology"/>
<dbReference type="PANTHER" id="PTHR43221:SF1">
    <property type="entry name" value="PROTEASE HTPX"/>
    <property type="match status" value="1"/>
</dbReference>
<evidence type="ECO:0000313" key="15">
    <source>
        <dbReference type="Proteomes" id="UP000034826"/>
    </source>
</evidence>
<dbReference type="Proteomes" id="UP000034826">
    <property type="component" value="Unassembled WGS sequence"/>
</dbReference>
<keyword evidence="6 12" id="KW-0479">Metal-binding</keyword>
<keyword evidence="10 12" id="KW-0482">Metalloprotease</keyword>
<evidence type="ECO:0000256" key="1">
    <source>
        <dbReference type="ARBA" id="ARBA00004651"/>
    </source>
</evidence>
<feature type="binding site" evidence="12">
    <location>
        <position position="221"/>
    </location>
    <ligand>
        <name>Zn(2+)</name>
        <dbReference type="ChEBI" id="CHEBI:29105"/>
        <note>catalytic</note>
    </ligand>
</feature>
<dbReference type="CDD" id="cd07340">
    <property type="entry name" value="M48B_Htpx_like"/>
    <property type="match status" value="1"/>
</dbReference>
<reference evidence="14 15" key="1">
    <citation type="journal article" date="2015" name="Nature">
        <title>rRNA introns, odd ribosomes, and small enigmatic genomes across a large radiation of phyla.</title>
        <authorList>
            <person name="Brown C.T."/>
            <person name="Hug L.A."/>
            <person name="Thomas B.C."/>
            <person name="Sharon I."/>
            <person name="Castelle C.J."/>
            <person name="Singh A."/>
            <person name="Wilkins M.J."/>
            <person name="Williams K.H."/>
            <person name="Banfield J.F."/>
        </authorList>
    </citation>
    <scope>NUCLEOTIDE SEQUENCE [LARGE SCALE GENOMIC DNA]</scope>
</reference>
<evidence type="ECO:0000256" key="6">
    <source>
        <dbReference type="ARBA" id="ARBA00022723"/>
    </source>
</evidence>
<organism evidence="14 15">
    <name type="scientific">Candidatus Woesebacteria bacterium GW2011_GWA2_44_33</name>
    <dbReference type="NCBI Taxonomy" id="1618564"/>
    <lineage>
        <taxon>Bacteria</taxon>
        <taxon>Candidatus Woeseibacteriota</taxon>
    </lineage>
</organism>
<evidence type="ECO:0000256" key="11">
    <source>
        <dbReference type="ARBA" id="ARBA00023136"/>
    </source>
</evidence>
<keyword evidence="4 12" id="KW-0645">Protease</keyword>
<keyword evidence="7 12" id="KW-0378">Hydrolase</keyword>
<feature type="binding site" evidence="12">
    <location>
        <position position="144"/>
    </location>
    <ligand>
        <name>Zn(2+)</name>
        <dbReference type="ChEBI" id="CHEBI:29105"/>
        <note>catalytic</note>
    </ligand>
</feature>
<dbReference type="GO" id="GO:0005886">
    <property type="term" value="C:plasma membrane"/>
    <property type="evidence" value="ECO:0007669"/>
    <property type="project" value="UniProtKB-SubCell"/>
</dbReference>
<evidence type="ECO:0000256" key="5">
    <source>
        <dbReference type="ARBA" id="ARBA00022692"/>
    </source>
</evidence>
<evidence type="ECO:0000256" key="4">
    <source>
        <dbReference type="ARBA" id="ARBA00022670"/>
    </source>
</evidence>
<dbReference type="GO" id="GO:0006508">
    <property type="term" value="P:proteolysis"/>
    <property type="evidence" value="ECO:0007669"/>
    <property type="project" value="UniProtKB-KW"/>
</dbReference>
<feature type="binding site" evidence="12">
    <location>
        <position position="148"/>
    </location>
    <ligand>
        <name>Zn(2+)</name>
        <dbReference type="ChEBI" id="CHEBI:29105"/>
        <note>catalytic</note>
    </ligand>
</feature>
<evidence type="ECO:0000256" key="9">
    <source>
        <dbReference type="ARBA" id="ARBA00022989"/>
    </source>
</evidence>
<dbReference type="HAMAP" id="MF_00188">
    <property type="entry name" value="Pept_M48_protease_HtpX"/>
    <property type="match status" value="1"/>
</dbReference>
<feature type="transmembrane region" description="Helical" evidence="12">
    <location>
        <begin position="156"/>
        <end position="175"/>
    </location>
</feature>